<feature type="compositionally biased region" description="Low complexity" evidence="3">
    <location>
        <begin position="1"/>
        <end position="30"/>
    </location>
</feature>
<dbReference type="PROSITE" id="PS00633">
    <property type="entry name" value="BROMODOMAIN_1"/>
    <property type="match status" value="1"/>
</dbReference>
<feature type="domain" description="Bromo" evidence="4">
    <location>
        <begin position="76"/>
        <end position="148"/>
    </location>
</feature>
<name>A0AA36G0V7_9BILA</name>
<reference evidence="5" key="1">
    <citation type="submission" date="2023-06" db="EMBL/GenBank/DDBJ databases">
        <authorList>
            <person name="Delattre M."/>
        </authorList>
    </citation>
    <scope>NUCLEOTIDE SEQUENCE</scope>
    <source>
        <strain evidence="5">AF72</strain>
    </source>
</reference>
<dbReference type="InterPro" id="IPR038336">
    <property type="entry name" value="NET_sf"/>
</dbReference>
<dbReference type="AlphaFoldDB" id="A0AA36G0V7"/>
<dbReference type="PRINTS" id="PR00503">
    <property type="entry name" value="BROMODOMAIN"/>
</dbReference>
<dbReference type="GO" id="GO:0006338">
    <property type="term" value="P:chromatin remodeling"/>
    <property type="evidence" value="ECO:0007669"/>
    <property type="project" value="TreeGrafter"/>
</dbReference>
<feature type="region of interest" description="Disordered" evidence="3">
    <location>
        <begin position="239"/>
        <end position="262"/>
    </location>
</feature>
<gene>
    <name evidence="5" type="ORF">MSPICULIGERA_LOCUS7576</name>
</gene>
<evidence type="ECO:0000256" key="2">
    <source>
        <dbReference type="PROSITE-ProRule" id="PRU00035"/>
    </source>
</evidence>
<evidence type="ECO:0000313" key="5">
    <source>
        <dbReference type="EMBL" id="CAJ0569082.1"/>
    </source>
</evidence>
<dbReference type="Gene3D" id="1.20.1270.220">
    <property type="match status" value="1"/>
</dbReference>
<accession>A0AA36G0V7</accession>
<evidence type="ECO:0000313" key="6">
    <source>
        <dbReference type="Proteomes" id="UP001177023"/>
    </source>
</evidence>
<feature type="region of interest" description="Disordered" evidence="3">
    <location>
        <begin position="335"/>
        <end position="365"/>
    </location>
</feature>
<keyword evidence="1 2" id="KW-0103">Bromodomain</keyword>
<dbReference type="GO" id="GO:0005634">
    <property type="term" value="C:nucleus"/>
    <property type="evidence" value="ECO:0007669"/>
    <property type="project" value="TreeGrafter"/>
</dbReference>
<dbReference type="PANTHER" id="PTHR22880">
    <property type="entry name" value="FALZ-RELATED BROMODOMAIN-CONTAINING PROTEINS"/>
    <property type="match status" value="1"/>
</dbReference>
<comment type="caution">
    <text evidence="5">The sequence shown here is derived from an EMBL/GenBank/DDBJ whole genome shotgun (WGS) entry which is preliminary data.</text>
</comment>
<dbReference type="SMART" id="SM00297">
    <property type="entry name" value="BROMO"/>
    <property type="match status" value="1"/>
</dbReference>
<organism evidence="5 6">
    <name type="scientific">Mesorhabditis spiculigera</name>
    <dbReference type="NCBI Taxonomy" id="96644"/>
    <lineage>
        <taxon>Eukaryota</taxon>
        <taxon>Metazoa</taxon>
        <taxon>Ecdysozoa</taxon>
        <taxon>Nematoda</taxon>
        <taxon>Chromadorea</taxon>
        <taxon>Rhabditida</taxon>
        <taxon>Rhabditina</taxon>
        <taxon>Rhabditomorpha</taxon>
        <taxon>Rhabditoidea</taxon>
        <taxon>Rhabditidae</taxon>
        <taxon>Mesorhabditinae</taxon>
        <taxon>Mesorhabditis</taxon>
    </lineage>
</organism>
<evidence type="ECO:0000256" key="1">
    <source>
        <dbReference type="ARBA" id="ARBA00023117"/>
    </source>
</evidence>
<feature type="region of interest" description="Disordered" evidence="3">
    <location>
        <begin position="1"/>
        <end position="48"/>
    </location>
</feature>
<protein>
    <recommendedName>
        <fullName evidence="4">Bromo domain-containing protein</fullName>
    </recommendedName>
</protein>
<dbReference type="InterPro" id="IPR018359">
    <property type="entry name" value="Bromodomain_CS"/>
</dbReference>
<dbReference type="EMBL" id="CATQJA010001915">
    <property type="protein sequence ID" value="CAJ0569082.1"/>
    <property type="molecule type" value="Genomic_DNA"/>
</dbReference>
<dbReference type="Proteomes" id="UP001177023">
    <property type="component" value="Unassembled WGS sequence"/>
</dbReference>
<dbReference type="InterPro" id="IPR036427">
    <property type="entry name" value="Bromodomain-like_sf"/>
</dbReference>
<dbReference type="InterPro" id="IPR001487">
    <property type="entry name" value="Bromodomain"/>
</dbReference>
<keyword evidence="6" id="KW-1185">Reference proteome</keyword>
<evidence type="ECO:0000256" key="3">
    <source>
        <dbReference type="SAM" id="MobiDB-lite"/>
    </source>
</evidence>
<sequence>MQASPIYAATSTSASSMTPSSVASPSTSGSEVRLPTRKRGHRSSLNYEKMPPRFEGKVPLELISCQRLLDSLLERKCNTFAWPFYEPVDPVALKIPTYFDIVTHPMDLSTIRQKLSYKQYINAGEFHDDLKLMCENCWAFNRPGDVVYVCGEQLWKFVEKEWDRYFEDGKPRSKPKKPRLGGLSVQECLDRLSREDDIRRNWLYRATKFREELNALAERNKEMPTDLRKRLDEFLGNAPASAATTPKSRKRPTHEVVSSNGSEVTSLTVEELNRIVERITTLDDVQLVEVAKLIRIGEEMDELRLTEGFEMDFHKMKPATVHAIHDYLNKLDAYESVQHTPHSSSSTSSDSSSDDSSSEDETKAP</sequence>
<dbReference type="SUPFAM" id="SSF47370">
    <property type="entry name" value="Bromodomain"/>
    <property type="match status" value="1"/>
</dbReference>
<proteinExistence type="predicted"/>
<dbReference type="PROSITE" id="PS50014">
    <property type="entry name" value="BROMODOMAIN_2"/>
    <property type="match status" value="1"/>
</dbReference>
<evidence type="ECO:0000259" key="4">
    <source>
        <dbReference type="PROSITE" id="PS50014"/>
    </source>
</evidence>
<dbReference type="Gene3D" id="1.20.920.10">
    <property type="entry name" value="Bromodomain-like"/>
    <property type="match status" value="1"/>
</dbReference>
<feature type="non-terminal residue" evidence="5">
    <location>
        <position position="1"/>
    </location>
</feature>
<dbReference type="GO" id="GO:0000785">
    <property type="term" value="C:chromatin"/>
    <property type="evidence" value="ECO:0007669"/>
    <property type="project" value="TreeGrafter"/>
</dbReference>
<dbReference type="Pfam" id="PF00439">
    <property type="entry name" value="Bromodomain"/>
    <property type="match status" value="1"/>
</dbReference>
<dbReference type="GO" id="GO:0006355">
    <property type="term" value="P:regulation of DNA-templated transcription"/>
    <property type="evidence" value="ECO:0007669"/>
    <property type="project" value="TreeGrafter"/>
</dbReference>
<dbReference type="InterPro" id="IPR050935">
    <property type="entry name" value="Bromo_chromatin_reader"/>
</dbReference>
<dbReference type="PANTHER" id="PTHR22880:SF225">
    <property type="entry name" value="BROMODOMAIN-CONTAINING PROTEIN BET-1-RELATED"/>
    <property type="match status" value="1"/>
</dbReference>